<dbReference type="Gramene" id="ESQ29768">
    <property type="protein sequence ID" value="ESQ29768"/>
    <property type="gene ID" value="EUTSA_v10024099mg"/>
</dbReference>
<evidence type="ECO:0000313" key="1">
    <source>
        <dbReference type="EMBL" id="ESQ29768.1"/>
    </source>
</evidence>
<evidence type="ECO:0000313" key="2">
    <source>
        <dbReference type="Proteomes" id="UP000030689"/>
    </source>
</evidence>
<dbReference type="Proteomes" id="UP000030689">
    <property type="component" value="Unassembled WGS sequence"/>
</dbReference>
<dbReference type="EMBL" id="KI517881">
    <property type="protein sequence ID" value="ESQ29768.1"/>
    <property type="molecule type" value="Genomic_DNA"/>
</dbReference>
<keyword evidence="2" id="KW-1185">Reference proteome</keyword>
<dbReference type="AlphaFoldDB" id="V4KQY7"/>
<sequence>MHNIRRLLFMNITSTIRRRLFTILWLLFSNSISRLILRKFNRGSGKLSRVIAGIFRRKFDGAYYSWLVTLIDVQELENICGNVGYSLYCFLFT</sequence>
<protein>
    <submittedName>
        <fullName evidence="1">Uncharacterized protein</fullName>
    </submittedName>
</protein>
<gene>
    <name evidence="1" type="ORF">EUTSA_v10024099mg</name>
</gene>
<reference evidence="1 2" key="1">
    <citation type="journal article" date="2013" name="Front. Plant Sci.">
        <title>The Reference Genome of the Halophytic Plant Eutrema salsugineum.</title>
        <authorList>
            <person name="Yang R."/>
            <person name="Jarvis D.E."/>
            <person name="Chen H."/>
            <person name="Beilstein M.A."/>
            <person name="Grimwood J."/>
            <person name="Jenkins J."/>
            <person name="Shu S."/>
            <person name="Prochnik S."/>
            <person name="Xin M."/>
            <person name="Ma C."/>
            <person name="Schmutz J."/>
            <person name="Wing R.A."/>
            <person name="Mitchell-Olds T."/>
            <person name="Schumaker K.S."/>
            <person name="Wang X."/>
        </authorList>
    </citation>
    <scope>NUCLEOTIDE SEQUENCE [LARGE SCALE GENOMIC DNA]</scope>
</reference>
<dbReference type="KEGG" id="eus:EUTSA_v10024099mg"/>
<name>V4KQY7_EUTSA</name>
<organism evidence="1 2">
    <name type="scientific">Eutrema salsugineum</name>
    <name type="common">Saltwater cress</name>
    <name type="synonym">Sisymbrium salsugineum</name>
    <dbReference type="NCBI Taxonomy" id="72664"/>
    <lineage>
        <taxon>Eukaryota</taxon>
        <taxon>Viridiplantae</taxon>
        <taxon>Streptophyta</taxon>
        <taxon>Embryophyta</taxon>
        <taxon>Tracheophyta</taxon>
        <taxon>Spermatophyta</taxon>
        <taxon>Magnoliopsida</taxon>
        <taxon>eudicotyledons</taxon>
        <taxon>Gunneridae</taxon>
        <taxon>Pentapetalae</taxon>
        <taxon>rosids</taxon>
        <taxon>malvids</taxon>
        <taxon>Brassicales</taxon>
        <taxon>Brassicaceae</taxon>
        <taxon>Eutremeae</taxon>
        <taxon>Eutrema</taxon>
    </lineage>
</organism>
<accession>V4KQY7</accession>
<proteinExistence type="predicted"/>